<keyword evidence="2" id="KW-1185">Reference proteome</keyword>
<name>A0A2J6TAP2_9HELO</name>
<dbReference type="RefSeq" id="XP_024736999.1">
    <property type="nucleotide sequence ID" value="XM_024883064.1"/>
</dbReference>
<gene>
    <name evidence="1" type="ORF">K444DRAFT_629523</name>
</gene>
<protein>
    <submittedName>
        <fullName evidence="1">Uncharacterized protein</fullName>
    </submittedName>
</protein>
<accession>A0A2J6TAP2</accession>
<dbReference type="Proteomes" id="UP000235371">
    <property type="component" value="Unassembled WGS sequence"/>
</dbReference>
<dbReference type="GeneID" id="36591141"/>
<dbReference type="AlphaFoldDB" id="A0A2J6TAP2"/>
<evidence type="ECO:0000313" key="2">
    <source>
        <dbReference type="Proteomes" id="UP000235371"/>
    </source>
</evidence>
<reference evidence="1 2" key="1">
    <citation type="submission" date="2016-04" db="EMBL/GenBank/DDBJ databases">
        <title>A degradative enzymes factory behind the ericoid mycorrhizal symbiosis.</title>
        <authorList>
            <consortium name="DOE Joint Genome Institute"/>
            <person name="Martino E."/>
            <person name="Morin E."/>
            <person name="Grelet G."/>
            <person name="Kuo A."/>
            <person name="Kohler A."/>
            <person name="Daghino S."/>
            <person name="Barry K."/>
            <person name="Choi C."/>
            <person name="Cichocki N."/>
            <person name="Clum A."/>
            <person name="Copeland A."/>
            <person name="Hainaut M."/>
            <person name="Haridas S."/>
            <person name="Labutti K."/>
            <person name="Lindquist E."/>
            <person name="Lipzen A."/>
            <person name="Khouja H.-R."/>
            <person name="Murat C."/>
            <person name="Ohm R."/>
            <person name="Olson A."/>
            <person name="Spatafora J."/>
            <person name="Veneault-Fourrey C."/>
            <person name="Henrissat B."/>
            <person name="Grigoriev I."/>
            <person name="Martin F."/>
            <person name="Perotto S."/>
        </authorList>
    </citation>
    <scope>NUCLEOTIDE SEQUENCE [LARGE SCALE GENOMIC DNA]</scope>
    <source>
        <strain evidence="1 2">E</strain>
    </source>
</reference>
<proteinExistence type="predicted"/>
<dbReference type="OrthoDB" id="3539078at2759"/>
<organism evidence="1 2">
    <name type="scientific">Hyaloscypha bicolor E</name>
    <dbReference type="NCBI Taxonomy" id="1095630"/>
    <lineage>
        <taxon>Eukaryota</taxon>
        <taxon>Fungi</taxon>
        <taxon>Dikarya</taxon>
        <taxon>Ascomycota</taxon>
        <taxon>Pezizomycotina</taxon>
        <taxon>Leotiomycetes</taxon>
        <taxon>Helotiales</taxon>
        <taxon>Hyaloscyphaceae</taxon>
        <taxon>Hyaloscypha</taxon>
        <taxon>Hyaloscypha bicolor</taxon>
    </lineage>
</organism>
<dbReference type="EMBL" id="KZ613791">
    <property type="protein sequence ID" value="PMD60095.1"/>
    <property type="molecule type" value="Genomic_DNA"/>
</dbReference>
<evidence type="ECO:0000313" key="1">
    <source>
        <dbReference type="EMBL" id="PMD60095.1"/>
    </source>
</evidence>
<sequence>MASPKRTHSDIGDSPPSSSVRCFCCLDLYPMSTPHGIHDEAILQFAIHMTQLACSFNLSSYSGDNTTAFVKDAVYLIKYQKFLYGEISGTRYFMPLPTEQKFIEIEEGLVVRSLEKEKWGWRYSMRHLKLRCNRHQGPIFVCRIVQREEIPMEKDVPAIKSIDLEDNIFQSRQ</sequence>
<dbReference type="InParanoid" id="A0A2J6TAP2"/>